<feature type="signal peptide" evidence="3">
    <location>
        <begin position="1"/>
        <end position="41"/>
    </location>
</feature>
<evidence type="ECO:0000259" key="4">
    <source>
        <dbReference type="Pfam" id="PF04650"/>
    </source>
</evidence>
<evidence type="ECO:0000256" key="1">
    <source>
        <dbReference type="ARBA" id="ARBA00022729"/>
    </source>
</evidence>
<feature type="compositionally biased region" description="Polar residues" evidence="2">
    <location>
        <begin position="44"/>
        <end position="71"/>
    </location>
</feature>
<feature type="region of interest" description="Disordered" evidence="2">
    <location>
        <begin position="43"/>
        <end position="79"/>
    </location>
</feature>
<comment type="caution">
    <text evidence="5">The sequence shown here is derived from an EMBL/GenBank/DDBJ whole genome shotgun (WGS) entry which is preliminary data.</text>
</comment>
<evidence type="ECO:0000313" key="6">
    <source>
        <dbReference type="Proteomes" id="UP000295195"/>
    </source>
</evidence>
<proteinExistence type="predicted"/>
<evidence type="ECO:0000256" key="2">
    <source>
        <dbReference type="SAM" id="MobiDB-lite"/>
    </source>
</evidence>
<evidence type="ECO:0000256" key="3">
    <source>
        <dbReference type="SAM" id="SignalP"/>
    </source>
</evidence>
<sequence>MLDKNKFDQKQTYSIRKLTIGTASVLIGLTFLGFSGSQVHAAETTANQPEKSEQVLTVESKQQSTQNSSSVEKVERNGDQYQNKIKTEISAAYQKLDSEDKTDQAIILGENNTTSGLKTNGQGKNANITNVPADGSIKYDYSITAKNKNTNQTQVVSSAEAGKNNNAILIEQNAQDPEAHLTLENVSKTDQMIGNSKNDSNPNPNDEAVLMINAWYSNKEKLSLQISSTKAANVVFIKNGKVINDNALSVYYLAQNGTWYSYEEMMKNFGAAAISNVRQIGFRGVIPGETTAQMNVPLIIDPTGNQFNEIDLKAQNDQSIYVRTYKQPKKLWTVDEAQNTPISLVTRNQDGSYDAVNIPQLIESLPKVGEVIQITNSGNILDTSGKAFYEGGSYKIQLSKIQQVIDKYGYSVNPQARDLTTLMPFYSYDTNTSHKVIIHGLNKEDQNKRIFYVEVH</sequence>
<dbReference type="Pfam" id="PF04650">
    <property type="entry name" value="YSIRK_signal"/>
    <property type="match status" value="1"/>
</dbReference>
<feature type="domain" description="YSIRK Gram-positive signal peptide" evidence="4">
    <location>
        <begin position="8"/>
        <end position="33"/>
    </location>
</feature>
<accession>A0A4R6CPL7</accession>
<evidence type="ECO:0000313" key="5">
    <source>
        <dbReference type="EMBL" id="TDN27956.1"/>
    </source>
</evidence>
<name>A0A4R6CPL7_9LACO</name>
<dbReference type="EMBL" id="NKLP01000336">
    <property type="protein sequence ID" value="TDN27956.1"/>
    <property type="molecule type" value="Genomic_DNA"/>
</dbReference>
<dbReference type="NCBIfam" id="TIGR01168">
    <property type="entry name" value="YSIRK_signal"/>
    <property type="match status" value="1"/>
</dbReference>
<feature type="chain" id="PRO_5020860385" description="YSIRK Gram-positive signal peptide domain-containing protein" evidence="3">
    <location>
        <begin position="42"/>
        <end position="456"/>
    </location>
</feature>
<dbReference type="RefSeq" id="WP_005729485.1">
    <property type="nucleotide sequence ID" value="NZ_CAZZQD010000001.1"/>
</dbReference>
<reference evidence="5 6" key="1">
    <citation type="submission" date="2017-06" db="EMBL/GenBank/DDBJ databases">
        <authorList>
            <person name="Swanenburg J."/>
            <person name="Kort R."/>
        </authorList>
    </citation>
    <scope>NUCLEOTIDE SEQUENCE [LARGE SCALE GENOMIC DNA]</scope>
    <source>
        <strain evidence="5 6">RL05</strain>
    </source>
</reference>
<gene>
    <name evidence="5" type="ORF">CEE75_13625</name>
</gene>
<organism evidence="5 6">
    <name type="scientific">Lactobacillus crispatus</name>
    <dbReference type="NCBI Taxonomy" id="47770"/>
    <lineage>
        <taxon>Bacteria</taxon>
        <taxon>Bacillati</taxon>
        <taxon>Bacillota</taxon>
        <taxon>Bacilli</taxon>
        <taxon>Lactobacillales</taxon>
        <taxon>Lactobacillaceae</taxon>
        <taxon>Lactobacillus</taxon>
    </lineage>
</organism>
<dbReference type="Proteomes" id="UP000295195">
    <property type="component" value="Unassembled WGS sequence"/>
</dbReference>
<keyword evidence="1 3" id="KW-0732">Signal</keyword>
<protein>
    <recommendedName>
        <fullName evidence="4">YSIRK Gram-positive signal peptide domain-containing protein</fullName>
    </recommendedName>
</protein>
<dbReference type="InterPro" id="IPR005877">
    <property type="entry name" value="YSIRK_signal_dom"/>
</dbReference>
<dbReference type="AlphaFoldDB" id="A0A4R6CPL7"/>